<evidence type="ECO:0000313" key="2">
    <source>
        <dbReference type="Proteomes" id="UP000183413"/>
    </source>
</evidence>
<dbReference type="STRING" id="1993.SAMN04489713_12444"/>
<dbReference type="InParanoid" id="A0A1I5WN98"/>
<keyword evidence="2" id="KW-1185">Reference proteome</keyword>
<name>A0A1I5WN98_9ACTN</name>
<dbReference type="Proteomes" id="UP000183413">
    <property type="component" value="Unassembled WGS sequence"/>
</dbReference>
<protein>
    <submittedName>
        <fullName evidence="1">Uncharacterized protein</fullName>
    </submittedName>
</protein>
<evidence type="ECO:0000313" key="1">
    <source>
        <dbReference type="EMBL" id="SFQ21051.1"/>
    </source>
</evidence>
<dbReference type="EMBL" id="FOVH01000024">
    <property type="protein sequence ID" value="SFQ21051.1"/>
    <property type="molecule type" value="Genomic_DNA"/>
</dbReference>
<dbReference type="RefSeq" id="WP_075024491.1">
    <property type="nucleotide sequence ID" value="NZ_FOVH01000024.1"/>
</dbReference>
<sequence length="123" mass="13478">MPAGIDRPFRTVRVHVQTKHAATDRTGPEVAADALQNWYDNRVRRGARVTPVGVGERGYGVTDKATYVVIVARVEVFDVHAKFRVSNAVVDVSARTHDQPGVEERAQVDGLAKRVAARLNSFG</sequence>
<gene>
    <name evidence="1" type="ORF">SAMN04489713_12444</name>
</gene>
<dbReference type="AlphaFoldDB" id="A0A1I5WN98"/>
<reference evidence="1 2" key="1">
    <citation type="submission" date="2016-10" db="EMBL/GenBank/DDBJ databases">
        <authorList>
            <person name="de Groot N.N."/>
        </authorList>
    </citation>
    <scope>NUCLEOTIDE SEQUENCE [LARGE SCALE GENOMIC DNA]</scope>
    <source>
        <strain evidence="1 2">DSM 43067</strain>
    </source>
</reference>
<organism evidence="1 2">
    <name type="scientific">Actinomadura madurae</name>
    <dbReference type="NCBI Taxonomy" id="1993"/>
    <lineage>
        <taxon>Bacteria</taxon>
        <taxon>Bacillati</taxon>
        <taxon>Actinomycetota</taxon>
        <taxon>Actinomycetes</taxon>
        <taxon>Streptosporangiales</taxon>
        <taxon>Thermomonosporaceae</taxon>
        <taxon>Actinomadura</taxon>
    </lineage>
</organism>
<accession>A0A1I5WN98</accession>
<proteinExistence type="predicted"/>